<dbReference type="EMBL" id="WJQU01000002">
    <property type="protein sequence ID" value="KAJ6642947.1"/>
    <property type="molecule type" value="Genomic_DNA"/>
</dbReference>
<evidence type="ECO:0000313" key="1">
    <source>
        <dbReference type="EMBL" id="KAJ6642947.1"/>
    </source>
</evidence>
<proteinExistence type="predicted"/>
<keyword evidence="2" id="KW-1185">Reference proteome</keyword>
<name>A0A9Q0N4D3_9DIPT</name>
<dbReference type="AlphaFoldDB" id="A0A9Q0N4D3"/>
<reference evidence="1" key="1">
    <citation type="submission" date="2022-07" db="EMBL/GenBank/DDBJ databases">
        <authorList>
            <person name="Trinca V."/>
            <person name="Uliana J.V.C."/>
            <person name="Torres T.T."/>
            <person name="Ward R.J."/>
            <person name="Monesi N."/>
        </authorList>
    </citation>
    <scope>NUCLEOTIDE SEQUENCE</scope>
    <source>
        <strain evidence="1">HSMRA1968</strain>
        <tissue evidence="1">Whole embryos</tissue>
    </source>
</reference>
<dbReference type="OrthoDB" id="5989141at2759"/>
<comment type="caution">
    <text evidence="1">The sequence shown here is derived from an EMBL/GenBank/DDBJ whole genome shotgun (WGS) entry which is preliminary data.</text>
</comment>
<evidence type="ECO:0000313" key="2">
    <source>
        <dbReference type="Proteomes" id="UP001151699"/>
    </source>
</evidence>
<gene>
    <name evidence="1" type="ORF">Bhyg_07903</name>
</gene>
<dbReference type="Proteomes" id="UP001151699">
    <property type="component" value="Chromosome B"/>
</dbReference>
<protein>
    <submittedName>
        <fullName evidence="1">Uncharacterized protein</fullName>
    </submittedName>
</protein>
<accession>A0A9Q0N4D3</accession>
<sequence length="217" mass="24173">MEIGTNIGFQLTELDILSAHCRGKKTHIGPPPVVFFKDITIRNGFFSSFRNHNGLTLTDIGLSVREEERVNGNRKRPLNKVGTSAYARNSVNENSQITSNFHTSNNTTEGIKDQSTIKSKKSSFIVNDSIQQSKISNYFKPANNSKTISEGSLCEGTVNVSQSLKVPADCDPYFENEVLHEIDLNEHIDYDELQIDEVDNSESDDTVDELISNVSGR</sequence>
<organism evidence="1 2">
    <name type="scientific">Pseudolycoriella hygida</name>
    <dbReference type="NCBI Taxonomy" id="35572"/>
    <lineage>
        <taxon>Eukaryota</taxon>
        <taxon>Metazoa</taxon>
        <taxon>Ecdysozoa</taxon>
        <taxon>Arthropoda</taxon>
        <taxon>Hexapoda</taxon>
        <taxon>Insecta</taxon>
        <taxon>Pterygota</taxon>
        <taxon>Neoptera</taxon>
        <taxon>Endopterygota</taxon>
        <taxon>Diptera</taxon>
        <taxon>Nematocera</taxon>
        <taxon>Sciaroidea</taxon>
        <taxon>Sciaridae</taxon>
        <taxon>Pseudolycoriella</taxon>
    </lineage>
</organism>